<organism evidence="1 2">
    <name type="scientific">Smittium culicis</name>
    <dbReference type="NCBI Taxonomy" id="133412"/>
    <lineage>
        <taxon>Eukaryota</taxon>
        <taxon>Fungi</taxon>
        <taxon>Fungi incertae sedis</taxon>
        <taxon>Zoopagomycota</taxon>
        <taxon>Kickxellomycotina</taxon>
        <taxon>Harpellomycetes</taxon>
        <taxon>Harpellales</taxon>
        <taxon>Legeriomycetaceae</taxon>
        <taxon>Smittium</taxon>
    </lineage>
</organism>
<accession>A0A1R1XKY0</accession>
<dbReference type="AlphaFoldDB" id="A0A1R1XKY0"/>
<comment type="caution">
    <text evidence="1">The sequence shown here is derived from an EMBL/GenBank/DDBJ whole genome shotgun (WGS) entry which is preliminary data.</text>
</comment>
<reference evidence="2" key="1">
    <citation type="submission" date="2017-01" db="EMBL/GenBank/DDBJ databases">
        <authorList>
            <person name="Wang Y."/>
            <person name="White M."/>
            <person name="Kvist S."/>
            <person name="Moncalvo J.-M."/>
        </authorList>
    </citation>
    <scope>NUCLEOTIDE SEQUENCE [LARGE SCALE GENOMIC DNA]</scope>
    <source>
        <strain evidence="2">ID-206-W2</strain>
    </source>
</reference>
<dbReference type="Proteomes" id="UP000187429">
    <property type="component" value="Unassembled WGS sequence"/>
</dbReference>
<proteinExistence type="predicted"/>
<sequence length="82" mass="9650">MFCLSFDSGETSTVAVQPTCVSHSAWELYHRQSLQPNLHDHHLITNIKYVNCAYIVTERRPSLSQYQDSRQNINQSWFFILF</sequence>
<gene>
    <name evidence="1" type="ORF">AYI69_g8250</name>
</gene>
<evidence type="ECO:0000313" key="2">
    <source>
        <dbReference type="Proteomes" id="UP000187429"/>
    </source>
</evidence>
<dbReference type="EMBL" id="LSSM01004307">
    <property type="protein sequence ID" value="OMJ15270.1"/>
    <property type="molecule type" value="Genomic_DNA"/>
</dbReference>
<evidence type="ECO:0000313" key="1">
    <source>
        <dbReference type="EMBL" id="OMJ15270.1"/>
    </source>
</evidence>
<protein>
    <submittedName>
        <fullName evidence="1">Uncharacterized protein</fullName>
    </submittedName>
</protein>
<name>A0A1R1XKY0_9FUNG</name>
<keyword evidence="2" id="KW-1185">Reference proteome</keyword>